<name>X5MEF3_BARHN</name>
<feature type="active site" description="O-isoaspartyl threonine intermediate" evidence="3">
    <location>
        <position position="12"/>
    </location>
</feature>
<organism evidence="7 8">
    <name type="scientific">Bartonella henselae</name>
    <name type="common">Rochalimaea henselae</name>
    <dbReference type="NCBI Taxonomy" id="38323"/>
    <lineage>
        <taxon>Bacteria</taxon>
        <taxon>Pseudomonadati</taxon>
        <taxon>Pseudomonadota</taxon>
        <taxon>Alphaproteobacteria</taxon>
        <taxon>Hyphomicrobiales</taxon>
        <taxon>Bartonellaceae</taxon>
        <taxon>Bartonella</taxon>
    </lineage>
</organism>
<evidence type="ECO:0000259" key="6">
    <source>
        <dbReference type="Pfam" id="PF17763"/>
    </source>
</evidence>
<dbReference type="RefSeq" id="WP_038486908.1">
    <property type="nucleotide sequence ID" value="NZ_CACVBK010000001.1"/>
</dbReference>
<dbReference type="PROSITE" id="PS51732">
    <property type="entry name" value="ASN_GLN_ASE_3"/>
    <property type="match status" value="1"/>
</dbReference>
<dbReference type="Gene3D" id="3.40.50.40">
    <property type="match status" value="1"/>
</dbReference>
<keyword evidence="2" id="KW-0378">Hydrolase</keyword>
<dbReference type="InterPro" id="IPR004550">
    <property type="entry name" value="AsnASE_II"/>
</dbReference>
<dbReference type="GO" id="GO:0006528">
    <property type="term" value="P:asparagine metabolic process"/>
    <property type="evidence" value="ECO:0007669"/>
    <property type="project" value="InterPro"/>
</dbReference>
<feature type="domain" description="L-asparaginase N-terminal" evidence="5">
    <location>
        <begin position="3"/>
        <end position="189"/>
    </location>
</feature>
<gene>
    <name evidence="7" type="primary">ansA</name>
    <name evidence="7" type="ORF">BM1374165_00214</name>
</gene>
<evidence type="ECO:0000313" key="7">
    <source>
        <dbReference type="EMBL" id="CDO46239.1"/>
    </source>
</evidence>
<dbReference type="InterPro" id="IPR036152">
    <property type="entry name" value="Asp/glu_Ase-like_sf"/>
</dbReference>
<dbReference type="InterPro" id="IPR027473">
    <property type="entry name" value="L-asparaginase_C"/>
</dbReference>
<dbReference type="InterPro" id="IPR040919">
    <property type="entry name" value="Asparaginase_C"/>
</dbReference>
<dbReference type="PRINTS" id="PR00139">
    <property type="entry name" value="ASNGLNASE"/>
</dbReference>
<dbReference type="KEGG" id="bhs:BM1374165_00214"/>
<dbReference type="CDD" id="cd08964">
    <property type="entry name" value="L-asparaginase_II"/>
    <property type="match status" value="1"/>
</dbReference>
<evidence type="ECO:0000259" key="5">
    <source>
        <dbReference type="Pfam" id="PF00710"/>
    </source>
</evidence>
<dbReference type="Pfam" id="PF00710">
    <property type="entry name" value="Asparaginase"/>
    <property type="match status" value="1"/>
</dbReference>
<reference evidence="8" key="1">
    <citation type="submission" date="2013-11" db="EMBL/GenBank/DDBJ databases">
        <title>Genome sequencing of Bartonella spp. isolated from human blood.</title>
        <authorList>
            <person name="Raoult D."/>
        </authorList>
    </citation>
    <scope>NUCLEOTIDE SEQUENCE</scope>
    <source>
        <strain evidence="8">BM1374165</strain>
    </source>
</reference>
<dbReference type="FunFam" id="3.40.50.1170:FF:000001">
    <property type="entry name" value="L-asparaginase 2"/>
    <property type="match status" value="1"/>
</dbReference>
<feature type="binding site" evidence="4">
    <location>
        <position position="55"/>
    </location>
    <ligand>
        <name>substrate</name>
    </ligand>
</feature>
<evidence type="ECO:0000256" key="1">
    <source>
        <dbReference type="ARBA" id="ARBA00010518"/>
    </source>
</evidence>
<dbReference type="InterPro" id="IPR037152">
    <property type="entry name" value="L-asparaginase_N_sf"/>
</dbReference>
<dbReference type="InterPro" id="IPR006034">
    <property type="entry name" value="Asparaginase/glutaminase-like"/>
</dbReference>
<dbReference type="PANTHER" id="PTHR11707">
    <property type="entry name" value="L-ASPARAGINASE"/>
    <property type="match status" value="1"/>
</dbReference>
<proteinExistence type="inferred from homology"/>
<protein>
    <submittedName>
        <fullName evidence="7">L-asparaginase</fullName>
    </submittedName>
</protein>
<dbReference type="SFLD" id="SFLDS00057">
    <property type="entry name" value="Glutaminase/Asparaginase"/>
    <property type="match status" value="1"/>
</dbReference>
<dbReference type="STRING" id="38323.BM1374165_00214"/>
<evidence type="ECO:0000313" key="8">
    <source>
        <dbReference type="Proteomes" id="UP000019801"/>
    </source>
</evidence>
<evidence type="ECO:0000256" key="3">
    <source>
        <dbReference type="PIRSR" id="PIRSR001220-1"/>
    </source>
</evidence>
<evidence type="ECO:0000256" key="2">
    <source>
        <dbReference type="ARBA" id="ARBA00022801"/>
    </source>
</evidence>
<evidence type="ECO:0000256" key="4">
    <source>
        <dbReference type="PIRSR" id="PIRSR001220-2"/>
    </source>
</evidence>
<dbReference type="Pfam" id="PF17763">
    <property type="entry name" value="Asparaginase_C"/>
    <property type="match status" value="1"/>
</dbReference>
<dbReference type="PANTHER" id="PTHR11707:SF28">
    <property type="entry name" value="60 KDA LYSOPHOSPHOLIPASE"/>
    <property type="match status" value="1"/>
</dbReference>
<sequence>MKKIAIGTLGGTIAMAADNLGQMQPILTSDILIKSVPDLDSVADIHAQTLIQIPSGSLSFKSLFEIIEWATQQIKAGAEGIVLTQGTDTVEETAFFLSLYWNKAEPLIVTGAMRLPHEAGADGPANILAATRVAAHPQSRNRGVLVVINDTIHSPYWVQKSHTIKIETFQSSPVGVLGIILEGKLIYFTDRNFFPTTFDLPKNYDHQVAILYSSLSSDTQLMKFCFESGHYAGIVIAGFGSGHCSFEEADIVRQYTQKMPIIIASRTYTGPTTRKTYGYKGSEVDMIASGALMSGYLSALKARLLLWALLAQGLSLEQINAHWDDWTIS</sequence>
<dbReference type="SUPFAM" id="SSF53774">
    <property type="entry name" value="Glutaminase/Asparaginase"/>
    <property type="match status" value="1"/>
</dbReference>
<dbReference type="AlphaFoldDB" id="X5MEF3"/>
<dbReference type="SMART" id="SM00870">
    <property type="entry name" value="Asparaginase"/>
    <property type="match status" value="1"/>
</dbReference>
<feature type="domain" description="Asparaginase/glutaminase C-terminal" evidence="6">
    <location>
        <begin position="207"/>
        <end position="320"/>
    </location>
</feature>
<dbReference type="Proteomes" id="UP000019801">
    <property type="component" value="Chromosome I"/>
</dbReference>
<dbReference type="PATRIC" id="fig|38323.4.peg.239"/>
<comment type="similarity">
    <text evidence="1">Belongs to the asparaginase 1 family.</text>
</comment>
<dbReference type="InterPro" id="IPR027474">
    <property type="entry name" value="L-asparaginase_N"/>
</dbReference>
<dbReference type="GO" id="GO:0004067">
    <property type="term" value="F:asparaginase activity"/>
    <property type="evidence" value="ECO:0007669"/>
    <property type="project" value="UniProtKB-UniRule"/>
</dbReference>
<dbReference type="EMBL" id="HG969191">
    <property type="protein sequence ID" value="CDO46239.1"/>
    <property type="molecule type" value="Genomic_DNA"/>
</dbReference>
<feature type="binding site" evidence="4">
    <location>
        <begin position="87"/>
        <end position="88"/>
    </location>
    <ligand>
        <name>substrate</name>
    </ligand>
</feature>
<dbReference type="Gene3D" id="3.40.50.1170">
    <property type="entry name" value="L-asparaginase, N-terminal domain"/>
    <property type="match status" value="1"/>
</dbReference>
<dbReference type="PIRSF" id="PIRSF001220">
    <property type="entry name" value="L-ASNase_gatD"/>
    <property type="match status" value="1"/>
</dbReference>
<accession>X5MEF3</accession>
<dbReference type="PIRSF" id="PIRSF500176">
    <property type="entry name" value="L_ASNase"/>
    <property type="match status" value="1"/>
</dbReference>